<name>A0A0B7BXE3_9EUPU</name>
<feature type="compositionally biased region" description="Polar residues" evidence="1">
    <location>
        <begin position="42"/>
        <end position="58"/>
    </location>
</feature>
<reference evidence="2" key="1">
    <citation type="submission" date="2014-12" db="EMBL/GenBank/DDBJ databases">
        <title>Insight into the proteome of Arion vulgaris.</title>
        <authorList>
            <person name="Aradska J."/>
            <person name="Bulat T."/>
            <person name="Smidak R."/>
            <person name="Sarate P."/>
            <person name="Gangsoo J."/>
            <person name="Sialana F."/>
            <person name="Bilban M."/>
            <person name="Lubec G."/>
        </authorList>
    </citation>
    <scope>NUCLEOTIDE SEQUENCE</scope>
    <source>
        <tissue evidence="2">Skin</tissue>
    </source>
</reference>
<organism evidence="2">
    <name type="scientific">Arion vulgaris</name>
    <dbReference type="NCBI Taxonomy" id="1028688"/>
    <lineage>
        <taxon>Eukaryota</taxon>
        <taxon>Metazoa</taxon>
        <taxon>Spiralia</taxon>
        <taxon>Lophotrochozoa</taxon>
        <taxon>Mollusca</taxon>
        <taxon>Gastropoda</taxon>
        <taxon>Heterobranchia</taxon>
        <taxon>Euthyneura</taxon>
        <taxon>Panpulmonata</taxon>
        <taxon>Eupulmonata</taxon>
        <taxon>Stylommatophora</taxon>
        <taxon>Helicina</taxon>
        <taxon>Arionoidea</taxon>
        <taxon>Arionidae</taxon>
        <taxon>Arion</taxon>
    </lineage>
</organism>
<protein>
    <submittedName>
        <fullName evidence="2">Uncharacterized protein</fullName>
    </submittedName>
</protein>
<dbReference type="AlphaFoldDB" id="A0A0B7BXE3"/>
<dbReference type="EMBL" id="HACG01050768">
    <property type="protein sequence ID" value="CEK97633.1"/>
    <property type="molecule type" value="Transcribed_RNA"/>
</dbReference>
<gene>
    <name evidence="2" type="primary">ORF216423</name>
</gene>
<feature type="region of interest" description="Disordered" evidence="1">
    <location>
        <begin position="42"/>
        <end position="96"/>
    </location>
</feature>
<evidence type="ECO:0000313" key="2">
    <source>
        <dbReference type="EMBL" id="CEK97633.1"/>
    </source>
</evidence>
<feature type="non-terminal residue" evidence="2">
    <location>
        <position position="96"/>
    </location>
</feature>
<feature type="compositionally biased region" description="Polar residues" evidence="1">
    <location>
        <begin position="87"/>
        <end position="96"/>
    </location>
</feature>
<feature type="non-terminal residue" evidence="2">
    <location>
        <position position="1"/>
    </location>
</feature>
<feature type="compositionally biased region" description="Basic and acidic residues" evidence="1">
    <location>
        <begin position="74"/>
        <end position="86"/>
    </location>
</feature>
<accession>A0A0B7BXE3</accession>
<evidence type="ECO:0000256" key="1">
    <source>
        <dbReference type="SAM" id="MobiDB-lite"/>
    </source>
</evidence>
<sequence>TSSDYTVESVENEMIKKHTGNNHADVNVNLYNTLKESVQISSVASTGTIPYSTRNTDSVSEESVEDTIQTSDQETLKRKQIAESKISDPSGNDSYL</sequence>
<proteinExistence type="predicted"/>